<evidence type="ECO:0000256" key="1">
    <source>
        <dbReference type="PROSITE-ProRule" id="PRU00339"/>
    </source>
</evidence>
<feature type="repeat" description="TPR" evidence="1">
    <location>
        <begin position="228"/>
        <end position="261"/>
    </location>
</feature>
<protein>
    <submittedName>
        <fullName evidence="2">Uncharacterized protein</fullName>
    </submittedName>
</protein>
<accession>A0A226BYV2</accession>
<name>A0A226BYV2_9FIRM</name>
<dbReference type="AlphaFoldDB" id="A0A226BYV2"/>
<dbReference type="OrthoDB" id="1721581at2"/>
<sequence>MKNIYICFESLEERRSFVKTIIELNAAQRKETSFIKKTRNEALNSMEQGRTHSPYYKLHRNYYLGIIPELPKNYKYSPYNGLEVFKNGFRSIYYQKSYASRPGNWLVIQVRQTELGRKIQKYIKDNIPEESIGTNVPLPEKVVAKNKMVKVRNLLTLSETQNLEAKVRNKYLDTCYKILLEILLTSKELFKGDDVYLWERLAFLFHQENKLDKMESCLRKQSNLQNDASPFLNMGVFFHLSGKTTKAIQSYKEGLELNPHDEYLIYNLKSLLYEIGDTNYSLLKDKENDNITTCVNYVLLGNIYFYNEDYKQAIDNYVKALLESKEMVGEDMIIQVYRNLIEANYQLGNTDLAKKILNKARKVFPNNSKL</sequence>
<dbReference type="SUPFAM" id="SSF81901">
    <property type="entry name" value="HCP-like"/>
    <property type="match status" value="1"/>
</dbReference>
<dbReference type="InterPro" id="IPR011990">
    <property type="entry name" value="TPR-like_helical_dom_sf"/>
</dbReference>
<evidence type="ECO:0000313" key="2">
    <source>
        <dbReference type="EMBL" id="OWZ84105.1"/>
    </source>
</evidence>
<reference evidence="2 3" key="1">
    <citation type="submission" date="2017-06" db="EMBL/GenBank/DDBJ databases">
        <title>Draft Genome Sequence of Natranaerobius trueperi halophilic, alkalithermophilic bacteria from soda lakes.</title>
        <authorList>
            <person name="Zhao B."/>
        </authorList>
    </citation>
    <scope>NUCLEOTIDE SEQUENCE [LARGE SCALE GENOMIC DNA]</scope>
    <source>
        <strain evidence="2 3">DSM 18760</strain>
    </source>
</reference>
<gene>
    <name evidence="2" type="ORF">CDO51_05160</name>
</gene>
<dbReference type="RefSeq" id="WP_089023238.1">
    <property type="nucleotide sequence ID" value="NZ_NIQC01000008.1"/>
</dbReference>
<dbReference type="SMART" id="SM00028">
    <property type="entry name" value="TPR"/>
    <property type="match status" value="3"/>
</dbReference>
<dbReference type="InterPro" id="IPR019734">
    <property type="entry name" value="TPR_rpt"/>
</dbReference>
<feature type="repeat" description="TPR" evidence="1">
    <location>
        <begin position="294"/>
        <end position="327"/>
    </location>
</feature>
<dbReference type="Gene3D" id="1.25.40.10">
    <property type="entry name" value="Tetratricopeptide repeat domain"/>
    <property type="match status" value="2"/>
</dbReference>
<dbReference type="Proteomes" id="UP000214588">
    <property type="component" value="Unassembled WGS sequence"/>
</dbReference>
<dbReference type="EMBL" id="NIQC01000008">
    <property type="protein sequence ID" value="OWZ84105.1"/>
    <property type="molecule type" value="Genomic_DNA"/>
</dbReference>
<dbReference type="PROSITE" id="PS50005">
    <property type="entry name" value="TPR"/>
    <property type="match status" value="2"/>
</dbReference>
<proteinExistence type="predicted"/>
<organism evidence="2 3">
    <name type="scientific">Natranaerobius trueperi</name>
    <dbReference type="NCBI Taxonomy" id="759412"/>
    <lineage>
        <taxon>Bacteria</taxon>
        <taxon>Bacillati</taxon>
        <taxon>Bacillota</taxon>
        <taxon>Clostridia</taxon>
        <taxon>Natranaerobiales</taxon>
        <taxon>Natranaerobiaceae</taxon>
        <taxon>Natranaerobius</taxon>
    </lineage>
</organism>
<keyword evidence="3" id="KW-1185">Reference proteome</keyword>
<comment type="caution">
    <text evidence="2">The sequence shown here is derived from an EMBL/GenBank/DDBJ whole genome shotgun (WGS) entry which is preliminary data.</text>
</comment>
<evidence type="ECO:0000313" key="3">
    <source>
        <dbReference type="Proteomes" id="UP000214588"/>
    </source>
</evidence>
<dbReference type="Pfam" id="PF13181">
    <property type="entry name" value="TPR_8"/>
    <property type="match status" value="2"/>
</dbReference>
<keyword evidence="1" id="KW-0802">TPR repeat</keyword>